<reference evidence="2 3" key="1">
    <citation type="submission" date="2020-01" db="EMBL/GenBank/DDBJ databases">
        <authorList>
            <person name="Kim M.K."/>
        </authorList>
    </citation>
    <scope>NUCLEOTIDE SEQUENCE [LARGE SCALE GENOMIC DNA]</scope>
    <source>
        <strain evidence="2 3">172606-1</strain>
    </source>
</reference>
<evidence type="ECO:0000313" key="3">
    <source>
        <dbReference type="Proteomes" id="UP000480178"/>
    </source>
</evidence>
<keyword evidence="3" id="KW-1185">Reference proteome</keyword>
<dbReference type="RefSeq" id="WP_162441501.1">
    <property type="nucleotide sequence ID" value="NZ_CP048222.1"/>
</dbReference>
<evidence type="ECO:0000313" key="2">
    <source>
        <dbReference type="EMBL" id="QHT65414.1"/>
    </source>
</evidence>
<dbReference type="InterPro" id="IPR012349">
    <property type="entry name" value="Split_barrel_FMN-bd"/>
</dbReference>
<dbReference type="Pfam" id="PF04299">
    <property type="entry name" value="FMN_bind_2"/>
    <property type="match status" value="1"/>
</dbReference>
<protein>
    <submittedName>
        <fullName evidence="2">FMN-binding negative transcriptional regulator</fullName>
    </submittedName>
</protein>
<dbReference type="SUPFAM" id="SSF50475">
    <property type="entry name" value="FMN-binding split barrel"/>
    <property type="match status" value="1"/>
</dbReference>
<dbReference type="InterPro" id="IPR007396">
    <property type="entry name" value="TR_PAI2-type"/>
</dbReference>
<dbReference type="AlphaFoldDB" id="A0A6C0GC41"/>
<dbReference type="EMBL" id="CP048222">
    <property type="protein sequence ID" value="QHT65414.1"/>
    <property type="molecule type" value="Genomic_DNA"/>
</dbReference>
<dbReference type="PIRSF" id="PIRSF010372">
    <property type="entry name" value="PaiB"/>
    <property type="match status" value="1"/>
</dbReference>
<proteinExistence type="predicted"/>
<dbReference type="KEGG" id="rhoz:GXP67_01350"/>
<dbReference type="PANTHER" id="PTHR35802">
    <property type="entry name" value="PROTEASE SYNTHASE AND SPORULATION PROTEIN PAI 2"/>
    <property type="match status" value="1"/>
</dbReference>
<name>A0A6C0GC41_9BACT</name>
<evidence type="ECO:0000256" key="1">
    <source>
        <dbReference type="SAM" id="Coils"/>
    </source>
</evidence>
<accession>A0A6C0GC41</accession>
<dbReference type="Proteomes" id="UP000480178">
    <property type="component" value="Chromosome"/>
</dbReference>
<dbReference type="Gene3D" id="2.30.110.10">
    <property type="entry name" value="Electron Transport, Fmn-binding Protein, Chain A"/>
    <property type="match status" value="1"/>
</dbReference>
<keyword evidence="1" id="KW-0175">Coiled coil</keyword>
<feature type="coiled-coil region" evidence="1">
    <location>
        <begin position="112"/>
        <end position="189"/>
    </location>
</feature>
<gene>
    <name evidence="2" type="ORF">GXP67_01350</name>
</gene>
<sequence>MYINKFNLETNFDSILPFLKENNFGILVTATAGHLVATHIPFEITSDTPDQLVLRAHLAKANKQWKQLSANTELLVIFQGPNAYISPRWYDHINVPTMNYIAVHAYGKPRIIEDSEEVYAILKSQIESFEKEHVSAYNITTMPESFLHAEMRALVALEIKVERVESNFKLSQNRDEKNYRNIIEELEKRNDAGSQAIASHMKIVYAREGYKK</sequence>
<dbReference type="PANTHER" id="PTHR35802:SF1">
    <property type="entry name" value="PROTEASE SYNTHASE AND SPORULATION PROTEIN PAI 2"/>
    <property type="match status" value="1"/>
</dbReference>
<organism evidence="2 3">
    <name type="scientific">Rhodocytophaga rosea</name>
    <dbReference type="NCBI Taxonomy" id="2704465"/>
    <lineage>
        <taxon>Bacteria</taxon>
        <taxon>Pseudomonadati</taxon>
        <taxon>Bacteroidota</taxon>
        <taxon>Cytophagia</taxon>
        <taxon>Cytophagales</taxon>
        <taxon>Rhodocytophagaceae</taxon>
        <taxon>Rhodocytophaga</taxon>
    </lineage>
</organism>